<evidence type="ECO:0000313" key="1">
    <source>
        <dbReference type="EMBL" id="JAT40843.1"/>
    </source>
</evidence>
<dbReference type="AlphaFoldDB" id="A0A1D1XEK3"/>
<organism evidence="1">
    <name type="scientific">Anthurium amnicola</name>
    <dbReference type="NCBI Taxonomy" id="1678845"/>
    <lineage>
        <taxon>Eukaryota</taxon>
        <taxon>Viridiplantae</taxon>
        <taxon>Streptophyta</taxon>
        <taxon>Embryophyta</taxon>
        <taxon>Tracheophyta</taxon>
        <taxon>Spermatophyta</taxon>
        <taxon>Magnoliopsida</taxon>
        <taxon>Liliopsida</taxon>
        <taxon>Araceae</taxon>
        <taxon>Pothoideae</taxon>
        <taxon>Potheae</taxon>
        <taxon>Anthurium</taxon>
    </lineage>
</organism>
<protein>
    <submittedName>
        <fullName evidence="1">Uncharacterized protein</fullName>
    </submittedName>
</protein>
<accession>A0A1D1XEK3</accession>
<proteinExistence type="predicted"/>
<sequence length="107" mass="12427">MYANTLFDNLEVTNFNCNFTVALNQFKSIGYLAEAFLEQVGSARFTCSMIKRTKPNLSCVLKWQGMGRLCPTLPGCFPDDRQGFFSIQKIFGHFFRIMIHELLYNYF</sequence>
<reference evidence="1" key="1">
    <citation type="submission" date="2015-07" db="EMBL/GenBank/DDBJ databases">
        <title>Transcriptome Assembly of Anthurium amnicola.</title>
        <authorList>
            <person name="Suzuki J."/>
        </authorList>
    </citation>
    <scope>NUCLEOTIDE SEQUENCE</scope>
</reference>
<name>A0A1D1XEK3_9ARAE</name>
<gene>
    <name evidence="1" type="ORF">g.33753</name>
</gene>
<dbReference type="EMBL" id="GDJX01027093">
    <property type="protein sequence ID" value="JAT40843.1"/>
    <property type="molecule type" value="Transcribed_RNA"/>
</dbReference>